<organism evidence="6 7">
    <name type="scientific">Actinospica durhamensis</name>
    <dbReference type="NCBI Taxonomy" id="1508375"/>
    <lineage>
        <taxon>Bacteria</taxon>
        <taxon>Bacillati</taxon>
        <taxon>Actinomycetota</taxon>
        <taxon>Actinomycetes</taxon>
        <taxon>Catenulisporales</taxon>
        <taxon>Actinospicaceae</taxon>
        <taxon>Actinospica</taxon>
    </lineage>
</organism>
<feature type="domain" description="AMP-binding enzyme C-terminal" evidence="5">
    <location>
        <begin position="414"/>
        <end position="497"/>
    </location>
</feature>
<dbReference type="InterPro" id="IPR000873">
    <property type="entry name" value="AMP-dep_synth/lig_dom"/>
</dbReference>
<keyword evidence="7" id="KW-1185">Reference proteome</keyword>
<proteinExistence type="inferred from homology"/>
<dbReference type="AlphaFoldDB" id="A0A941ILS1"/>
<dbReference type="Gene3D" id="3.30.300.30">
    <property type="match status" value="1"/>
</dbReference>
<dbReference type="RefSeq" id="WP_212527846.1">
    <property type="nucleotide sequence ID" value="NZ_JAGSOG010000027.1"/>
</dbReference>
<evidence type="ECO:0000313" key="6">
    <source>
        <dbReference type="EMBL" id="MBR7833325.1"/>
    </source>
</evidence>
<evidence type="ECO:0000313" key="7">
    <source>
        <dbReference type="Proteomes" id="UP000675781"/>
    </source>
</evidence>
<dbReference type="CDD" id="cd17631">
    <property type="entry name" value="FACL_FadD13-like"/>
    <property type="match status" value="1"/>
</dbReference>
<dbReference type="EMBL" id="JAGSOG010000027">
    <property type="protein sequence ID" value="MBR7833325.1"/>
    <property type="molecule type" value="Genomic_DNA"/>
</dbReference>
<dbReference type="Proteomes" id="UP000675781">
    <property type="component" value="Unassembled WGS sequence"/>
</dbReference>
<sequence>MRNQGLGSWTARRARKSPQATAVIHREQRHGYRELHARTLGRAAQLHAAGLRRGDRVAYLGPNHPAYLETLFAAGMLGAVLVPLNTRLATAELAYCLTDSGSAVLVYTEGYADAARAAAAEVEHAMHLIPAAASVIDEAEFDEPVGLDDPCMILYTSGTTGRPKGVVLSHGNLIWNAINVVVDTDLAHDEVTLVSAPLFHTAALGMTCLPTLLKGGTVVLEETFDEQRALELIARHGVTLLFGVPAMYQRLADAPGFADADLGSIRTLMCGGAPVPRTLIDRYLARGLGFVQGYGLTEASPGTLLLDAQHAVSKAGSAGVPHFFTDVRLVGAGADTDAAASGDAEADAGELRVRGPNVMLGYWGRPQETAQALGDDGWLRTGDLAVADADGYVRIVDRLKDLIISGGENIAPAEVEEVFYRHPAVAECAVIGVPDERWGEVGRAVVVARSTQGLGGAAEAEELAAELIGFAAQQLAKYKVPKSVVFATALPRSGAGKVLKSVLREQHGKP</sequence>
<dbReference type="SUPFAM" id="SSF56801">
    <property type="entry name" value="Acetyl-CoA synthetase-like"/>
    <property type="match status" value="1"/>
</dbReference>
<dbReference type="Gene3D" id="3.40.50.12780">
    <property type="entry name" value="N-terminal domain of ligase-like"/>
    <property type="match status" value="1"/>
</dbReference>
<dbReference type="InterPro" id="IPR045851">
    <property type="entry name" value="AMP-bd_C_sf"/>
</dbReference>
<keyword evidence="2 6" id="KW-0436">Ligase</keyword>
<evidence type="ECO:0000256" key="1">
    <source>
        <dbReference type="ARBA" id="ARBA00006432"/>
    </source>
</evidence>
<comment type="caution">
    <text evidence="6">The sequence shown here is derived from an EMBL/GenBank/DDBJ whole genome shotgun (WGS) entry which is preliminary data.</text>
</comment>
<dbReference type="InterPro" id="IPR042099">
    <property type="entry name" value="ANL_N_sf"/>
</dbReference>
<protein>
    <submittedName>
        <fullName evidence="6">Long-chain fatty acid--CoA ligase</fullName>
    </submittedName>
</protein>
<dbReference type="FunFam" id="3.30.300.30:FF:000008">
    <property type="entry name" value="2,3-dihydroxybenzoate-AMP ligase"/>
    <property type="match status" value="1"/>
</dbReference>
<gene>
    <name evidence="6" type="ORF">KDL01_08610</name>
</gene>
<dbReference type="Pfam" id="PF00501">
    <property type="entry name" value="AMP-binding"/>
    <property type="match status" value="1"/>
</dbReference>
<accession>A0A941ILS1</accession>
<comment type="similarity">
    <text evidence="1">Belongs to the ATP-dependent AMP-binding enzyme family.</text>
</comment>
<dbReference type="PROSITE" id="PS00455">
    <property type="entry name" value="AMP_BINDING"/>
    <property type="match status" value="1"/>
</dbReference>
<dbReference type="GO" id="GO:0006631">
    <property type="term" value="P:fatty acid metabolic process"/>
    <property type="evidence" value="ECO:0007669"/>
    <property type="project" value="TreeGrafter"/>
</dbReference>
<evidence type="ECO:0000256" key="2">
    <source>
        <dbReference type="ARBA" id="ARBA00022598"/>
    </source>
</evidence>
<reference evidence="6" key="1">
    <citation type="submission" date="2021-04" db="EMBL/GenBank/DDBJ databases">
        <title>Genome based classification of Actinospica acidithermotolerans sp. nov., an actinobacterium isolated from an Indonesian hot spring.</title>
        <authorList>
            <person name="Kusuma A.B."/>
            <person name="Putra K.E."/>
            <person name="Nafisah S."/>
            <person name="Loh J."/>
            <person name="Nouioui I."/>
            <person name="Goodfellow M."/>
        </authorList>
    </citation>
    <scope>NUCLEOTIDE SEQUENCE</scope>
    <source>
        <strain evidence="6">CSCA 57</strain>
    </source>
</reference>
<evidence type="ECO:0000259" key="4">
    <source>
        <dbReference type="Pfam" id="PF00501"/>
    </source>
</evidence>
<dbReference type="Pfam" id="PF13193">
    <property type="entry name" value="AMP-binding_C"/>
    <property type="match status" value="1"/>
</dbReference>
<dbReference type="PANTHER" id="PTHR43201:SF5">
    <property type="entry name" value="MEDIUM-CHAIN ACYL-COA LIGASE ACSF2, MITOCHONDRIAL"/>
    <property type="match status" value="1"/>
</dbReference>
<dbReference type="InterPro" id="IPR025110">
    <property type="entry name" value="AMP-bd_C"/>
</dbReference>
<evidence type="ECO:0000259" key="5">
    <source>
        <dbReference type="Pfam" id="PF13193"/>
    </source>
</evidence>
<dbReference type="GO" id="GO:0031956">
    <property type="term" value="F:medium-chain fatty acid-CoA ligase activity"/>
    <property type="evidence" value="ECO:0007669"/>
    <property type="project" value="TreeGrafter"/>
</dbReference>
<dbReference type="InterPro" id="IPR020845">
    <property type="entry name" value="AMP-binding_CS"/>
</dbReference>
<feature type="region of interest" description="Disordered" evidence="3">
    <location>
        <begin position="1"/>
        <end position="20"/>
    </location>
</feature>
<feature type="domain" description="AMP-dependent synthetase/ligase" evidence="4">
    <location>
        <begin position="12"/>
        <end position="363"/>
    </location>
</feature>
<dbReference type="PANTHER" id="PTHR43201">
    <property type="entry name" value="ACYL-COA SYNTHETASE"/>
    <property type="match status" value="1"/>
</dbReference>
<name>A0A941ILS1_9ACTN</name>
<evidence type="ECO:0000256" key="3">
    <source>
        <dbReference type="SAM" id="MobiDB-lite"/>
    </source>
</evidence>